<keyword evidence="3" id="KW-1185">Reference proteome</keyword>
<proteinExistence type="predicted"/>
<feature type="compositionally biased region" description="Polar residues" evidence="1">
    <location>
        <begin position="92"/>
        <end position="105"/>
    </location>
</feature>
<dbReference type="AlphaFoldDB" id="A0ABD2U3Y2"/>
<name>A0ABD2U3Y2_9SOLN</name>
<sequence>MSKTFPLLKDTYHRPTSSKIMFTPSSSPKNHLNDLLSSRNQTPTLANLFTPQPRKRKRRFLLKRYSSMAAPRDPTSPCQRTGSRLPEKCPISHSNLSNQPEKVDS</sequence>
<gene>
    <name evidence="2" type="ORF">AABB24_012499</name>
</gene>
<dbReference type="EMBL" id="JBJKTR010000007">
    <property type="protein sequence ID" value="KAL3363233.1"/>
    <property type="molecule type" value="Genomic_DNA"/>
</dbReference>
<reference evidence="2 3" key="1">
    <citation type="submission" date="2024-05" db="EMBL/GenBank/DDBJ databases">
        <title>De novo assembly of an allotetraploid wild potato.</title>
        <authorList>
            <person name="Hosaka A.J."/>
        </authorList>
    </citation>
    <scope>NUCLEOTIDE SEQUENCE [LARGE SCALE GENOMIC DNA]</scope>
    <source>
        <tissue evidence="2">Young leaves</tissue>
    </source>
</reference>
<evidence type="ECO:0000313" key="2">
    <source>
        <dbReference type="EMBL" id="KAL3363233.1"/>
    </source>
</evidence>
<comment type="caution">
    <text evidence="2">The sequence shown here is derived from an EMBL/GenBank/DDBJ whole genome shotgun (WGS) entry which is preliminary data.</text>
</comment>
<organism evidence="2 3">
    <name type="scientific">Solanum stoloniferum</name>
    <dbReference type="NCBI Taxonomy" id="62892"/>
    <lineage>
        <taxon>Eukaryota</taxon>
        <taxon>Viridiplantae</taxon>
        <taxon>Streptophyta</taxon>
        <taxon>Embryophyta</taxon>
        <taxon>Tracheophyta</taxon>
        <taxon>Spermatophyta</taxon>
        <taxon>Magnoliopsida</taxon>
        <taxon>eudicotyledons</taxon>
        <taxon>Gunneridae</taxon>
        <taxon>Pentapetalae</taxon>
        <taxon>asterids</taxon>
        <taxon>lamiids</taxon>
        <taxon>Solanales</taxon>
        <taxon>Solanaceae</taxon>
        <taxon>Solanoideae</taxon>
        <taxon>Solaneae</taxon>
        <taxon>Solanum</taxon>
    </lineage>
</organism>
<dbReference type="Proteomes" id="UP001627284">
    <property type="component" value="Unassembled WGS sequence"/>
</dbReference>
<feature type="region of interest" description="Disordered" evidence="1">
    <location>
        <begin position="66"/>
        <end position="105"/>
    </location>
</feature>
<accession>A0ABD2U3Y2</accession>
<protein>
    <submittedName>
        <fullName evidence="2">Uncharacterized protein</fullName>
    </submittedName>
</protein>
<evidence type="ECO:0000313" key="3">
    <source>
        <dbReference type="Proteomes" id="UP001627284"/>
    </source>
</evidence>
<evidence type="ECO:0000256" key="1">
    <source>
        <dbReference type="SAM" id="MobiDB-lite"/>
    </source>
</evidence>